<comment type="caution">
    <text evidence="2">The sequence shown here is derived from an EMBL/GenBank/DDBJ whole genome shotgun (WGS) entry which is preliminary data.</text>
</comment>
<accession>W9YSY3</accession>
<gene>
    <name evidence="2" type="ORF">A1O1_01133</name>
</gene>
<dbReference type="Proteomes" id="UP000019484">
    <property type="component" value="Unassembled WGS sequence"/>
</dbReference>
<keyword evidence="3" id="KW-1185">Reference proteome</keyword>
<dbReference type="OrthoDB" id="5343383at2759"/>
<feature type="compositionally biased region" description="Acidic residues" evidence="1">
    <location>
        <begin position="249"/>
        <end position="259"/>
    </location>
</feature>
<dbReference type="eggNOG" id="ENOG502SRP7">
    <property type="taxonomic scope" value="Eukaryota"/>
</dbReference>
<reference evidence="2 3" key="1">
    <citation type="submission" date="2013-03" db="EMBL/GenBank/DDBJ databases">
        <title>The Genome Sequence of Capronia coronata CBS 617.96.</title>
        <authorList>
            <consortium name="The Broad Institute Genomics Platform"/>
            <person name="Cuomo C."/>
            <person name="de Hoog S."/>
            <person name="Gorbushina A."/>
            <person name="Walker B."/>
            <person name="Young S.K."/>
            <person name="Zeng Q."/>
            <person name="Gargeya S."/>
            <person name="Fitzgerald M."/>
            <person name="Haas B."/>
            <person name="Abouelleil A."/>
            <person name="Allen A.W."/>
            <person name="Alvarado L."/>
            <person name="Arachchi H.M."/>
            <person name="Berlin A.M."/>
            <person name="Chapman S.B."/>
            <person name="Gainer-Dewar J."/>
            <person name="Goldberg J."/>
            <person name="Griggs A."/>
            <person name="Gujja S."/>
            <person name="Hansen M."/>
            <person name="Howarth C."/>
            <person name="Imamovic A."/>
            <person name="Ireland A."/>
            <person name="Larimer J."/>
            <person name="McCowan C."/>
            <person name="Murphy C."/>
            <person name="Pearson M."/>
            <person name="Poon T.W."/>
            <person name="Priest M."/>
            <person name="Roberts A."/>
            <person name="Saif S."/>
            <person name="Shea T."/>
            <person name="Sisk P."/>
            <person name="Sykes S."/>
            <person name="Wortman J."/>
            <person name="Nusbaum C."/>
            <person name="Birren B."/>
        </authorList>
    </citation>
    <scope>NUCLEOTIDE SEQUENCE [LARGE SCALE GENOMIC DNA]</scope>
    <source>
        <strain evidence="2 3">CBS 617.96</strain>
    </source>
</reference>
<dbReference type="RefSeq" id="XP_007720236.1">
    <property type="nucleotide sequence ID" value="XM_007722046.1"/>
</dbReference>
<protein>
    <submittedName>
        <fullName evidence="2">Uncharacterized protein</fullName>
    </submittedName>
</protein>
<proteinExistence type="predicted"/>
<dbReference type="EMBL" id="AMWN01000001">
    <property type="protein sequence ID" value="EXJ96007.1"/>
    <property type="molecule type" value="Genomic_DNA"/>
</dbReference>
<name>W9YSY3_9EURO</name>
<sequence>MSSTDEIVESLTRIYQLFIEIDYISESVLKVAPHGPEELDTDLCRQLGMADSAIFFLESIPWASAGCGDLIKDSEMIDFSEPHCLMAARDPMAARNIHHQGLAAGNQTSREGLDGAMLSLTFCGQTGHALVVDTVRGTIRKWDGSDRLLDAEERDASAVLDEIYHGYLSLAEIPYELDILQPTQHLVYGILDEPAEYVTDTRYVLVKSAAMDHGWPDSFSKEDFKRTAARWLQIMGGNDSSSDDSISFENDEELPNGIF</sequence>
<evidence type="ECO:0000256" key="1">
    <source>
        <dbReference type="SAM" id="MobiDB-lite"/>
    </source>
</evidence>
<dbReference type="AlphaFoldDB" id="W9YSY3"/>
<dbReference type="GeneID" id="19156035"/>
<feature type="region of interest" description="Disordered" evidence="1">
    <location>
        <begin position="239"/>
        <end position="259"/>
    </location>
</feature>
<evidence type="ECO:0000313" key="2">
    <source>
        <dbReference type="EMBL" id="EXJ96007.1"/>
    </source>
</evidence>
<organism evidence="2 3">
    <name type="scientific">Capronia coronata CBS 617.96</name>
    <dbReference type="NCBI Taxonomy" id="1182541"/>
    <lineage>
        <taxon>Eukaryota</taxon>
        <taxon>Fungi</taxon>
        <taxon>Dikarya</taxon>
        <taxon>Ascomycota</taxon>
        <taxon>Pezizomycotina</taxon>
        <taxon>Eurotiomycetes</taxon>
        <taxon>Chaetothyriomycetidae</taxon>
        <taxon>Chaetothyriales</taxon>
        <taxon>Herpotrichiellaceae</taxon>
        <taxon>Capronia</taxon>
    </lineage>
</organism>
<dbReference type="HOGENOM" id="CLU_1073621_0_0_1"/>
<evidence type="ECO:0000313" key="3">
    <source>
        <dbReference type="Proteomes" id="UP000019484"/>
    </source>
</evidence>